<protein>
    <recommendedName>
        <fullName evidence="4">DUF4389 domain-containing protein</fullName>
    </recommendedName>
</protein>
<keyword evidence="1" id="KW-0812">Transmembrane</keyword>
<dbReference type="OrthoDB" id="156718at2"/>
<organism evidence="2 3">
    <name type="scientific">Parasporobacterium paucivorans DSM 15970</name>
    <dbReference type="NCBI Taxonomy" id="1122934"/>
    <lineage>
        <taxon>Bacteria</taxon>
        <taxon>Bacillati</taxon>
        <taxon>Bacillota</taxon>
        <taxon>Clostridia</taxon>
        <taxon>Lachnospirales</taxon>
        <taxon>Lachnospiraceae</taxon>
        <taxon>Parasporobacterium</taxon>
    </lineage>
</organism>
<keyword evidence="3" id="KW-1185">Reference proteome</keyword>
<keyword evidence="1" id="KW-1133">Transmembrane helix</keyword>
<evidence type="ECO:0008006" key="4">
    <source>
        <dbReference type="Google" id="ProtNLM"/>
    </source>
</evidence>
<feature type="transmembrane region" description="Helical" evidence="1">
    <location>
        <begin position="27"/>
        <end position="45"/>
    </location>
</feature>
<evidence type="ECO:0000313" key="3">
    <source>
        <dbReference type="Proteomes" id="UP000184342"/>
    </source>
</evidence>
<dbReference type="Proteomes" id="UP000184342">
    <property type="component" value="Unassembled WGS sequence"/>
</dbReference>
<evidence type="ECO:0000256" key="1">
    <source>
        <dbReference type="SAM" id="Phobius"/>
    </source>
</evidence>
<feature type="transmembrane region" description="Helical" evidence="1">
    <location>
        <begin position="149"/>
        <end position="171"/>
    </location>
</feature>
<feature type="transmembrane region" description="Helical" evidence="1">
    <location>
        <begin position="57"/>
        <end position="78"/>
    </location>
</feature>
<dbReference type="InterPro" id="IPR025498">
    <property type="entry name" value="DUF4389"/>
</dbReference>
<proteinExistence type="predicted"/>
<reference evidence="2 3" key="1">
    <citation type="submission" date="2016-11" db="EMBL/GenBank/DDBJ databases">
        <authorList>
            <person name="Jaros S."/>
            <person name="Januszkiewicz K."/>
            <person name="Wedrychowicz H."/>
        </authorList>
    </citation>
    <scope>NUCLEOTIDE SEQUENCE [LARGE SCALE GENOMIC DNA]</scope>
    <source>
        <strain evidence="2 3">DSM 15970</strain>
    </source>
</reference>
<evidence type="ECO:0000313" key="2">
    <source>
        <dbReference type="EMBL" id="SHI65616.1"/>
    </source>
</evidence>
<accession>A0A1M6CXA4</accession>
<dbReference type="AlphaFoldDB" id="A0A1M6CXA4"/>
<dbReference type="Pfam" id="PF14333">
    <property type="entry name" value="DUF4389"/>
    <property type="match status" value="1"/>
</dbReference>
<dbReference type="EMBL" id="FQYT01000005">
    <property type="protein sequence ID" value="SHI65616.1"/>
    <property type="molecule type" value="Genomic_DNA"/>
</dbReference>
<gene>
    <name evidence="2" type="ORF">SAMN02745691_00615</name>
</gene>
<name>A0A1M6CXA4_9FIRM</name>
<dbReference type="RefSeq" id="WP_073992887.1">
    <property type="nucleotide sequence ID" value="NZ_FQYT01000005.1"/>
</dbReference>
<sequence length="212" mass="24371">MEENTATYPVKLSIEYPERQLDRMTSFFRLFTVIPIAIILGLVVGGNGGDSNAGQEAWHYTFSAGGVLALPTLLMILFRQKYPKWWFDFNLELTKFSIRVCSYICLLTDVYPSTDEEQSVHISVPYPDAKNDLNRGLPLVKWFLAIPHYFILFFLWIAAGICVVIAWFAIIFTGRYPRSLFDFIVGVIRWSLRVSAYAALLVTDQYPPFQFE</sequence>
<dbReference type="STRING" id="1122934.SAMN02745691_00615"/>
<keyword evidence="1" id="KW-0472">Membrane</keyword>